<accession>A0A7S1KYF1</accession>
<feature type="transmembrane region" description="Helical" evidence="8">
    <location>
        <begin position="306"/>
        <end position="331"/>
    </location>
</feature>
<dbReference type="Gene3D" id="1.20.144.10">
    <property type="entry name" value="Phosphatidic acid phosphatase type 2/haloperoxidase"/>
    <property type="match status" value="1"/>
</dbReference>
<dbReference type="PANTHER" id="PTHR14969">
    <property type="entry name" value="SPHINGOSINE-1-PHOSPHATE PHOSPHOHYDROLASE"/>
    <property type="match status" value="1"/>
</dbReference>
<feature type="transmembrane region" description="Helical" evidence="8">
    <location>
        <begin position="205"/>
        <end position="225"/>
    </location>
</feature>
<protein>
    <recommendedName>
        <fullName evidence="9">Phosphatidic acid phosphatase type 2/haloperoxidase domain-containing protein</fullName>
    </recommendedName>
</protein>
<keyword evidence="5 8" id="KW-1133">Transmembrane helix</keyword>
<evidence type="ECO:0000256" key="7">
    <source>
        <dbReference type="ARBA" id="ARBA00038324"/>
    </source>
</evidence>
<evidence type="ECO:0000256" key="3">
    <source>
        <dbReference type="ARBA" id="ARBA00022801"/>
    </source>
</evidence>
<keyword evidence="3" id="KW-0378">Hydrolase</keyword>
<dbReference type="InterPro" id="IPR000326">
    <property type="entry name" value="PAP2/HPO"/>
</dbReference>
<feature type="domain" description="Phosphatidic acid phosphatase type 2/haloperoxidase" evidence="9">
    <location>
        <begin position="103"/>
        <end position="220"/>
    </location>
</feature>
<gene>
    <name evidence="10" type="ORF">NDES1114_LOCUS971</name>
</gene>
<dbReference type="Pfam" id="PF01569">
    <property type="entry name" value="PAP2"/>
    <property type="match status" value="1"/>
</dbReference>
<dbReference type="InterPro" id="IPR036938">
    <property type="entry name" value="PAP2/HPO_sf"/>
</dbReference>
<dbReference type="PANTHER" id="PTHR14969:SF28">
    <property type="entry name" value="DIHYDROSPHINGOSINE 1-PHOSPHATE PHOSPHATASE LCB3-RELATED"/>
    <property type="match status" value="1"/>
</dbReference>
<dbReference type="SUPFAM" id="SSF48317">
    <property type="entry name" value="Acid phosphatase/Vanadium-dependent haloperoxidase"/>
    <property type="match status" value="1"/>
</dbReference>
<sequence>MLSLPSPLRSGVRPEEEPPPLTLEIDHNVVEDPAFWSPFKRWYMRHWATAEAEERQAWVQTRGSERLQSVLTVYFQIWSWPGEALYIILGLVVIVICGFTDKHGMAYALAVLFGICSTGMMKDRGECPRPRAPPVVRRFRLVHEHEFGFPSTHSCMALALGVPIAMMAYDDGQASAAFAIVACVFYVVHVAFSRYYLGAHYTGDILGGLVAAGFTLGVVYCLVPVLDEDVWQKSSPYLWWLPMVVGRLILVLQPTPRQLCPCVIDTARAVGSIAGVFAGKMVSNAFKDGEPAPSIGSVVHYPGPWLLAFLVAVLLAGLVEVFASPTFRFLLEPYFRFVSGECVASFPPALRQPYLYACVAFGLLSFRLPHSARRRNELAAECIEEAALTSEDAVSLASSRPQGSLLSERALRGRGVAWPLRLFGYWTEAQVMRRYWSYVTMCFVIMCPFPLLIIGPVFEPMK</sequence>
<dbReference type="AlphaFoldDB" id="A0A7S1KYF1"/>
<keyword evidence="6 8" id="KW-0472">Membrane</keyword>
<feature type="transmembrane region" description="Helical" evidence="8">
    <location>
        <begin position="77"/>
        <end position="99"/>
    </location>
</feature>
<feature type="transmembrane region" description="Helical" evidence="8">
    <location>
        <begin position="175"/>
        <end position="193"/>
    </location>
</feature>
<evidence type="ECO:0000256" key="8">
    <source>
        <dbReference type="SAM" id="Phobius"/>
    </source>
</evidence>
<organism evidence="10">
    <name type="scientific">Neobodo designis</name>
    <name type="common">Flagellated protozoan</name>
    <name type="synonym">Bodo designis</name>
    <dbReference type="NCBI Taxonomy" id="312471"/>
    <lineage>
        <taxon>Eukaryota</taxon>
        <taxon>Discoba</taxon>
        <taxon>Euglenozoa</taxon>
        <taxon>Kinetoplastea</taxon>
        <taxon>Metakinetoplastina</taxon>
        <taxon>Neobodonida</taxon>
        <taxon>Neobodo</taxon>
    </lineage>
</organism>
<evidence type="ECO:0000313" key="10">
    <source>
        <dbReference type="EMBL" id="CAD9089416.1"/>
    </source>
</evidence>
<comment type="similarity">
    <text evidence="7">Belongs to the type 2 lipid phosphate phosphatase family.</text>
</comment>
<dbReference type="GO" id="GO:0005789">
    <property type="term" value="C:endoplasmic reticulum membrane"/>
    <property type="evidence" value="ECO:0007669"/>
    <property type="project" value="UniProtKB-SubCell"/>
</dbReference>
<evidence type="ECO:0000256" key="6">
    <source>
        <dbReference type="ARBA" id="ARBA00023136"/>
    </source>
</evidence>
<evidence type="ECO:0000256" key="1">
    <source>
        <dbReference type="ARBA" id="ARBA00004477"/>
    </source>
</evidence>
<keyword evidence="4" id="KW-0256">Endoplasmic reticulum</keyword>
<evidence type="ECO:0000256" key="2">
    <source>
        <dbReference type="ARBA" id="ARBA00022692"/>
    </source>
</evidence>
<evidence type="ECO:0000259" key="9">
    <source>
        <dbReference type="SMART" id="SM00014"/>
    </source>
</evidence>
<feature type="transmembrane region" description="Helical" evidence="8">
    <location>
        <begin position="435"/>
        <end position="458"/>
    </location>
</feature>
<dbReference type="GO" id="GO:0042392">
    <property type="term" value="F:sphingosine-1-phosphate phosphatase activity"/>
    <property type="evidence" value="ECO:0007669"/>
    <property type="project" value="TreeGrafter"/>
</dbReference>
<evidence type="ECO:0000256" key="5">
    <source>
        <dbReference type="ARBA" id="ARBA00022989"/>
    </source>
</evidence>
<evidence type="ECO:0000256" key="4">
    <source>
        <dbReference type="ARBA" id="ARBA00022824"/>
    </source>
</evidence>
<dbReference type="EMBL" id="HBGF01001403">
    <property type="protein sequence ID" value="CAD9089416.1"/>
    <property type="molecule type" value="Transcribed_RNA"/>
</dbReference>
<proteinExistence type="inferred from homology"/>
<reference evidence="10" key="1">
    <citation type="submission" date="2021-01" db="EMBL/GenBank/DDBJ databases">
        <authorList>
            <person name="Corre E."/>
            <person name="Pelletier E."/>
            <person name="Niang G."/>
            <person name="Scheremetjew M."/>
            <person name="Finn R."/>
            <person name="Kale V."/>
            <person name="Holt S."/>
            <person name="Cochrane G."/>
            <person name="Meng A."/>
            <person name="Brown T."/>
            <person name="Cohen L."/>
        </authorList>
    </citation>
    <scope>NUCLEOTIDE SEQUENCE</scope>
    <source>
        <strain evidence="10">CCAP 1951/1</strain>
    </source>
</reference>
<feature type="transmembrane region" description="Helical" evidence="8">
    <location>
        <begin position="105"/>
        <end position="121"/>
    </location>
</feature>
<name>A0A7S1KYF1_NEODS</name>
<keyword evidence="2 8" id="KW-0812">Transmembrane</keyword>
<comment type="subcellular location">
    <subcellularLocation>
        <location evidence="1">Endoplasmic reticulum membrane</location>
        <topology evidence="1">Multi-pass membrane protein</topology>
    </subcellularLocation>
</comment>
<dbReference type="SMART" id="SM00014">
    <property type="entry name" value="acidPPc"/>
    <property type="match status" value="1"/>
</dbReference>